<reference evidence="7 8" key="1">
    <citation type="journal article" date="2023" name="Hortic Res">
        <title>The complete reference genome for grapevine (Vitis vinifera L.) genetics and breeding.</title>
        <authorList>
            <person name="Shi X."/>
            <person name="Cao S."/>
            <person name="Wang X."/>
            <person name="Huang S."/>
            <person name="Wang Y."/>
            <person name="Liu Z."/>
            <person name="Liu W."/>
            <person name="Leng X."/>
            <person name="Peng Y."/>
            <person name="Wang N."/>
            <person name="Wang Y."/>
            <person name="Ma Z."/>
            <person name="Xu X."/>
            <person name="Zhang F."/>
            <person name="Xue H."/>
            <person name="Zhong H."/>
            <person name="Wang Y."/>
            <person name="Zhang K."/>
            <person name="Velt A."/>
            <person name="Avia K."/>
            <person name="Holtgrawe D."/>
            <person name="Grimplet J."/>
            <person name="Matus J.T."/>
            <person name="Ware D."/>
            <person name="Wu X."/>
            <person name="Wang H."/>
            <person name="Liu C."/>
            <person name="Fang Y."/>
            <person name="Rustenholz C."/>
            <person name="Cheng Z."/>
            <person name="Xiao H."/>
            <person name="Zhou Y."/>
        </authorList>
    </citation>
    <scope>NUCLEOTIDE SEQUENCE [LARGE SCALE GENOMIC DNA]</scope>
    <source>
        <strain evidence="8">cv. Pinot noir / PN40024</strain>
        <tissue evidence="7">Leaf</tissue>
    </source>
</reference>
<evidence type="ECO:0000313" key="8">
    <source>
        <dbReference type="Proteomes" id="UP001227230"/>
    </source>
</evidence>
<dbReference type="InterPro" id="IPR029063">
    <property type="entry name" value="SAM-dependent_MTases_sf"/>
</dbReference>
<feature type="compositionally biased region" description="Polar residues" evidence="4">
    <location>
        <begin position="431"/>
        <end position="443"/>
    </location>
</feature>
<gene>
    <name evidence="7" type="ORF">VitviT2T_002737</name>
</gene>
<comment type="subcellular location">
    <subcellularLocation>
        <location evidence="1">Nucleus</location>
    </subcellularLocation>
</comment>
<dbReference type="CDD" id="cd18635">
    <property type="entry name" value="CD_CMT3_like"/>
    <property type="match status" value="1"/>
</dbReference>
<feature type="region of interest" description="Disordered" evidence="4">
    <location>
        <begin position="1"/>
        <end position="44"/>
    </location>
</feature>
<dbReference type="InterPro" id="IPR043151">
    <property type="entry name" value="BAH_sf"/>
</dbReference>
<dbReference type="PANTHER" id="PTHR10629:SF34">
    <property type="entry name" value="DNA (CYTOSINE-5)-METHYLTRANSFERASE CMT2"/>
    <property type="match status" value="1"/>
</dbReference>
<dbReference type="Gene3D" id="2.30.30.490">
    <property type="match status" value="1"/>
</dbReference>
<sequence>MLNHNHARTQLRRSSRFSSSSSPTNAQNAGVAASPSAASSPSCQKKDQSLTLNCRACGEEEIFLNVEDMSSGRSPVNATPQREWLRNFKTKSLPLSLHENGNGEPVPLKTYDPNFSGGKHLRRSPRFISTPSATGDGFRKRKVNSGSPELSPSVIENSVSLRATDLKMWDAKRLRRSPRLSSSNSVQLQERFLTSLAEMKSPEHENSVSLQATDLKVGDGKCLRRSPRLSSCNSAQPQKRFLTSSAEMKSPELENSVSLRATDLKVWDGQCLRRSTKLSSSNSFQPQERFLTSLAEMKSPEHENSVSLRATDLKVGDGKCLRRSPRLSSSNSAQPQGRFLTSSAEMKSPELENSVSLSATDLKVWDGKCLRRSPRLSSSNSAQPQGRFLTSSAEMKSPELENSVSLSATDLKVWDGKCLRRSPRLSSSNSAQPQGRFLTSSAEMKSPELENSVSLRATDLKVWDGKFLRRSLRLSSSHSVQPQKRFLTSSAEMKSPEIENSVSLSATDLKMWDGNFVQPQQRFLTSSAETKSPEIENSLSLRASDLMWDDKCLRTSPRLSSFNPLLPQKIFLTSSQSSESGNDAKIVSFRTSDVTVMDEKCLRRSPRLSSSLVGPGSSKPVFSCSESSDSFEKRPCKKIVLPTSENRHGQYKRTSFFIGDPVPDKEAQERWHWRYDLKNKRFKGQGLKLNADDNEEEIVTNVECHYTQAKLDGTIFNLGDCAHIKGEGEQKHVGRILEFFKTTEGEDYFRVQWFYRAEDTVMKEEAASHDKKRIFCSTIMNDNSLDCIISKVNVLELTPRVSLKLDSIPPFDYYYDMKYNVEYSTFHTLLSDNSVKGYDLVSPNCIETPLSVANTTFPEDMDGCKPDKAELALLDLYSGCGGMSTGLCLGAKLSCVNLVTKWALDFDKSACESLKLNHPETQVRNETAEDFLDLLKEWEMLCEQYALNLVERKSQSRSNVLRTSKSNINSPHDIKVATDELEILKLVDICYGDPSETGKRGLKFKVRWKGYGPSEDTWEPIEGLSNCQEGIYDFVRNGLKSKILPRPVSWFLFFPLVPFIDYRSWTHTIRKLLSERYLF</sequence>
<evidence type="ECO:0000256" key="2">
    <source>
        <dbReference type="ARBA" id="ARBA00023242"/>
    </source>
</evidence>
<evidence type="ECO:0000259" key="6">
    <source>
        <dbReference type="PROSITE" id="PS51038"/>
    </source>
</evidence>
<keyword evidence="2" id="KW-0539">Nucleus</keyword>
<evidence type="ECO:0000256" key="3">
    <source>
        <dbReference type="ARBA" id="ARBA00047422"/>
    </source>
</evidence>
<dbReference type="InterPro" id="IPR016197">
    <property type="entry name" value="Chromo-like_dom_sf"/>
</dbReference>
<name>A0ABY9BKU0_VITVI</name>
<dbReference type="Gene3D" id="3.40.50.150">
    <property type="entry name" value="Vaccinia Virus protein VP39"/>
    <property type="match status" value="1"/>
</dbReference>
<dbReference type="InterPro" id="IPR023779">
    <property type="entry name" value="Chromodomain_CS"/>
</dbReference>
<dbReference type="PANTHER" id="PTHR10629">
    <property type="entry name" value="CYTOSINE-SPECIFIC METHYLTRANSFERASE"/>
    <property type="match status" value="1"/>
</dbReference>
<keyword evidence="8" id="KW-1185">Reference proteome</keyword>
<feature type="compositionally biased region" description="Low complexity" evidence="4">
    <location>
        <begin position="32"/>
        <end position="42"/>
    </location>
</feature>
<feature type="region of interest" description="Disordered" evidence="4">
    <location>
        <begin position="116"/>
        <end position="151"/>
    </location>
</feature>
<feature type="domain" description="BAH" evidence="6">
    <location>
        <begin position="714"/>
        <end position="830"/>
    </location>
</feature>
<feature type="region of interest" description="Disordered" evidence="4">
    <location>
        <begin position="319"/>
        <end position="353"/>
    </location>
</feature>
<feature type="region of interest" description="Disordered" evidence="4">
    <location>
        <begin position="373"/>
        <end position="396"/>
    </location>
</feature>
<evidence type="ECO:0000256" key="1">
    <source>
        <dbReference type="ARBA" id="ARBA00004123"/>
    </source>
</evidence>
<dbReference type="Pfam" id="PF00385">
    <property type="entry name" value="Chromo"/>
    <property type="match status" value="1"/>
</dbReference>
<evidence type="ECO:0008006" key="9">
    <source>
        <dbReference type="Google" id="ProtNLM"/>
    </source>
</evidence>
<dbReference type="PROSITE" id="PS00598">
    <property type="entry name" value="CHROMO_1"/>
    <property type="match status" value="1"/>
</dbReference>
<dbReference type="SMART" id="SM00439">
    <property type="entry name" value="BAH"/>
    <property type="match status" value="1"/>
</dbReference>
<feature type="compositionally biased region" description="Polar residues" evidence="4">
    <location>
        <begin position="382"/>
        <end position="396"/>
    </location>
</feature>
<dbReference type="SMART" id="SM00298">
    <property type="entry name" value="CHROMO"/>
    <property type="match status" value="1"/>
</dbReference>
<dbReference type="Pfam" id="PF01426">
    <property type="entry name" value="BAH"/>
    <property type="match status" value="1"/>
</dbReference>
<organism evidence="7 8">
    <name type="scientific">Vitis vinifera</name>
    <name type="common">Grape</name>
    <dbReference type="NCBI Taxonomy" id="29760"/>
    <lineage>
        <taxon>Eukaryota</taxon>
        <taxon>Viridiplantae</taxon>
        <taxon>Streptophyta</taxon>
        <taxon>Embryophyta</taxon>
        <taxon>Tracheophyta</taxon>
        <taxon>Spermatophyta</taxon>
        <taxon>Magnoliopsida</taxon>
        <taxon>eudicotyledons</taxon>
        <taxon>Gunneridae</taxon>
        <taxon>Pentapetalae</taxon>
        <taxon>rosids</taxon>
        <taxon>Vitales</taxon>
        <taxon>Vitaceae</taxon>
        <taxon>Viteae</taxon>
        <taxon>Vitis</taxon>
    </lineage>
</organism>
<dbReference type="InterPro" id="IPR050390">
    <property type="entry name" value="C5-Methyltransferase"/>
</dbReference>
<feature type="compositionally biased region" description="Basic residues" evidence="4">
    <location>
        <begin position="1"/>
        <end position="15"/>
    </location>
</feature>
<dbReference type="SUPFAM" id="SSF53335">
    <property type="entry name" value="S-adenosyl-L-methionine-dependent methyltransferases"/>
    <property type="match status" value="1"/>
</dbReference>
<comment type="catalytic activity">
    <reaction evidence="3">
        <text>a 2'-deoxycytidine in DNA + S-adenosyl-L-methionine = a 5-methyl-2'-deoxycytidine in DNA + S-adenosyl-L-homocysteine + H(+)</text>
        <dbReference type="Rhea" id="RHEA:13681"/>
        <dbReference type="Rhea" id="RHEA-COMP:11369"/>
        <dbReference type="Rhea" id="RHEA-COMP:11370"/>
        <dbReference type="ChEBI" id="CHEBI:15378"/>
        <dbReference type="ChEBI" id="CHEBI:57856"/>
        <dbReference type="ChEBI" id="CHEBI:59789"/>
        <dbReference type="ChEBI" id="CHEBI:85452"/>
        <dbReference type="ChEBI" id="CHEBI:85454"/>
        <dbReference type="EC" id="2.1.1.37"/>
    </reaction>
</comment>
<proteinExistence type="predicted"/>
<accession>A0ABY9BKU0</accession>
<evidence type="ECO:0000313" key="7">
    <source>
        <dbReference type="EMBL" id="WJZ83021.1"/>
    </source>
</evidence>
<evidence type="ECO:0000259" key="5">
    <source>
        <dbReference type="PROSITE" id="PS50013"/>
    </source>
</evidence>
<dbReference type="PROSITE" id="PS51038">
    <property type="entry name" value="BAH"/>
    <property type="match status" value="1"/>
</dbReference>
<protein>
    <recommendedName>
        <fullName evidence="9">DNA (Cytosine-5)-methyltransferase CMT2</fullName>
    </recommendedName>
</protein>
<dbReference type="InterPro" id="IPR001025">
    <property type="entry name" value="BAH_dom"/>
</dbReference>
<dbReference type="PROSITE" id="PS50013">
    <property type="entry name" value="CHROMO_2"/>
    <property type="match status" value="1"/>
</dbReference>
<dbReference type="InterPro" id="IPR000953">
    <property type="entry name" value="Chromo/chromo_shadow_dom"/>
</dbReference>
<feature type="domain" description="Chromo" evidence="5">
    <location>
        <begin position="981"/>
        <end position="1046"/>
    </location>
</feature>
<dbReference type="EMBL" id="CP126649">
    <property type="protein sequence ID" value="WJZ83021.1"/>
    <property type="molecule type" value="Genomic_DNA"/>
</dbReference>
<evidence type="ECO:0000256" key="4">
    <source>
        <dbReference type="SAM" id="MobiDB-lite"/>
    </source>
</evidence>
<feature type="region of interest" description="Disordered" evidence="4">
    <location>
        <begin position="422"/>
        <end position="443"/>
    </location>
</feature>
<dbReference type="Proteomes" id="UP001227230">
    <property type="component" value="Chromosome 2"/>
</dbReference>
<dbReference type="SUPFAM" id="SSF54160">
    <property type="entry name" value="Chromo domain-like"/>
    <property type="match status" value="1"/>
</dbReference>
<dbReference type="InterPro" id="IPR023780">
    <property type="entry name" value="Chromo_domain"/>
</dbReference>
<feature type="compositionally biased region" description="Polar residues" evidence="4">
    <location>
        <begin position="333"/>
        <end position="353"/>
    </location>
</feature>